<dbReference type="RefSeq" id="WP_197447016.1">
    <property type="nucleotide sequence ID" value="NZ_CP036426.1"/>
</dbReference>
<evidence type="ECO:0000256" key="1">
    <source>
        <dbReference type="SAM" id="SignalP"/>
    </source>
</evidence>
<evidence type="ECO:0000259" key="2">
    <source>
        <dbReference type="Pfam" id="PF07589"/>
    </source>
</evidence>
<evidence type="ECO:0000313" key="4">
    <source>
        <dbReference type="Proteomes" id="UP000317835"/>
    </source>
</evidence>
<feature type="domain" description="Ice-binding protein C-terminal" evidence="2">
    <location>
        <begin position="194"/>
        <end position="217"/>
    </location>
</feature>
<dbReference type="InterPro" id="IPR013424">
    <property type="entry name" value="Ice-binding_C"/>
</dbReference>
<dbReference type="Pfam" id="PF07589">
    <property type="entry name" value="PEP-CTERM"/>
    <property type="match status" value="1"/>
</dbReference>
<feature type="chain" id="PRO_5021823858" description="Ice-binding protein C-terminal domain-containing protein" evidence="1">
    <location>
        <begin position="28"/>
        <end position="222"/>
    </location>
</feature>
<proteinExistence type="predicted"/>
<organism evidence="3 4">
    <name type="scientific">Tautonia plasticadhaerens</name>
    <dbReference type="NCBI Taxonomy" id="2527974"/>
    <lineage>
        <taxon>Bacteria</taxon>
        <taxon>Pseudomonadati</taxon>
        <taxon>Planctomycetota</taxon>
        <taxon>Planctomycetia</taxon>
        <taxon>Isosphaerales</taxon>
        <taxon>Isosphaeraceae</taxon>
        <taxon>Tautonia</taxon>
    </lineage>
</organism>
<keyword evidence="1" id="KW-0732">Signal</keyword>
<dbReference type="NCBIfam" id="TIGR02595">
    <property type="entry name" value="PEP_CTERM"/>
    <property type="match status" value="1"/>
</dbReference>
<dbReference type="EMBL" id="CP036426">
    <property type="protein sequence ID" value="QDV35272.1"/>
    <property type="molecule type" value="Genomic_DNA"/>
</dbReference>
<evidence type="ECO:0000313" key="3">
    <source>
        <dbReference type="EMBL" id="QDV35272.1"/>
    </source>
</evidence>
<reference evidence="3 4" key="1">
    <citation type="submission" date="2019-02" db="EMBL/GenBank/DDBJ databases">
        <title>Deep-cultivation of Planctomycetes and their phenomic and genomic characterization uncovers novel biology.</title>
        <authorList>
            <person name="Wiegand S."/>
            <person name="Jogler M."/>
            <person name="Boedeker C."/>
            <person name="Pinto D."/>
            <person name="Vollmers J."/>
            <person name="Rivas-Marin E."/>
            <person name="Kohn T."/>
            <person name="Peeters S.H."/>
            <person name="Heuer A."/>
            <person name="Rast P."/>
            <person name="Oberbeckmann S."/>
            <person name="Bunk B."/>
            <person name="Jeske O."/>
            <person name="Meyerdierks A."/>
            <person name="Storesund J.E."/>
            <person name="Kallscheuer N."/>
            <person name="Luecker S."/>
            <person name="Lage O.M."/>
            <person name="Pohl T."/>
            <person name="Merkel B.J."/>
            <person name="Hornburger P."/>
            <person name="Mueller R.-W."/>
            <person name="Bruemmer F."/>
            <person name="Labrenz M."/>
            <person name="Spormann A.M."/>
            <person name="Op den Camp H."/>
            <person name="Overmann J."/>
            <person name="Amann R."/>
            <person name="Jetten M.S.M."/>
            <person name="Mascher T."/>
            <person name="Medema M.H."/>
            <person name="Devos D.P."/>
            <person name="Kaster A.-K."/>
            <person name="Ovreas L."/>
            <person name="Rohde M."/>
            <person name="Galperin M.Y."/>
            <person name="Jogler C."/>
        </authorList>
    </citation>
    <scope>NUCLEOTIDE SEQUENCE [LARGE SCALE GENOMIC DNA]</scope>
    <source>
        <strain evidence="3 4">ElP</strain>
    </source>
</reference>
<sequence precursor="true">MRSIPPALGFSALVAVALISGPRSVQADFSLEFSTPAYTGTSPTSTPPWATASFESIDPDTVRLTIDSSLDVASEFLTEFYFNFDPALDLTALDIEFVSGVEAGSIDQDEDGINVPGGLSADIVIDYPNQPASRLNGTKQSVYDLNYSGAGTFNAESFSFLTTGNRAFLAVFHVQGIPTGAGSGHVAGTPVNVVPEPSTLALSGIAAMAGLGIASRRLRRRG</sequence>
<dbReference type="AlphaFoldDB" id="A0A518H362"/>
<gene>
    <name evidence="3" type="ORF">ElP_31750</name>
</gene>
<accession>A0A518H362</accession>
<dbReference type="Proteomes" id="UP000317835">
    <property type="component" value="Chromosome"/>
</dbReference>
<dbReference type="KEGG" id="tpla:ElP_31750"/>
<name>A0A518H362_9BACT</name>
<feature type="signal peptide" evidence="1">
    <location>
        <begin position="1"/>
        <end position="27"/>
    </location>
</feature>
<protein>
    <recommendedName>
        <fullName evidence="2">Ice-binding protein C-terminal domain-containing protein</fullName>
    </recommendedName>
</protein>
<keyword evidence="4" id="KW-1185">Reference proteome</keyword>